<evidence type="ECO:0000256" key="1">
    <source>
        <dbReference type="SAM" id="MobiDB-lite"/>
    </source>
</evidence>
<dbReference type="AlphaFoldDB" id="M9LV49"/>
<dbReference type="EMBL" id="DF196775">
    <property type="protein sequence ID" value="GAC73494.1"/>
    <property type="molecule type" value="Genomic_DNA"/>
</dbReference>
<keyword evidence="2" id="KW-0812">Transmembrane</keyword>
<feature type="region of interest" description="Disordered" evidence="1">
    <location>
        <begin position="455"/>
        <end position="484"/>
    </location>
</feature>
<evidence type="ECO:0000259" key="3">
    <source>
        <dbReference type="Pfam" id="PF20152"/>
    </source>
</evidence>
<organism evidence="4 5">
    <name type="scientific">Pseudozyma antarctica (strain T-34)</name>
    <name type="common">Yeast</name>
    <name type="synonym">Candida antarctica</name>
    <dbReference type="NCBI Taxonomy" id="1151754"/>
    <lineage>
        <taxon>Eukaryota</taxon>
        <taxon>Fungi</taxon>
        <taxon>Dikarya</taxon>
        <taxon>Basidiomycota</taxon>
        <taxon>Ustilaginomycotina</taxon>
        <taxon>Ustilaginomycetes</taxon>
        <taxon>Ustilaginales</taxon>
        <taxon>Ustilaginaceae</taxon>
        <taxon>Moesziomyces</taxon>
    </lineage>
</organism>
<evidence type="ECO:0000256" key="2">
    <source>
        <dbReference type="SAM" id="Phobius"/>
    </source>
</evidence>
<feature type="transmembrane region" description="Helical" evidence="2">
    <location>
        <begin position="327"/>
        <end position="351"/>
    </location>
</feature>
<evidence type="ECO:0000313" key="4">
    <source>
        <dbReference type="EMBL" id="GAC73494.1"/>
    </source>
</evidence>
<protein>
    <recommendedName>
        <fullName evidence="3">DUF6534 domain-containing protein</fullName>
    </recommendedName>
</protein>
<keyword evidence="2" id="KW-0472">Membrane</keyword>
<dbReference type="Pfam" id="PF20152">
    <property type="entry name" value="DUF6534"/>
    <property type="match status" value="1"/>
</dbReference>
<feature type="transmembrane region" description="Helical" evidence="2">
    <location>
        <begin position="135"/>
        <end position="157"/>
    </location>
</feature>
<gene>
    <name evidence="4" type="ORF">PANT_9d00130</name>
</gene>
<dbReference type="Proteomes" id="UP000011976">
    <property type="component" value="Unassembled WGS sequence"/>
</dbReference>
<feature type="transmembrane region" description="Helical" evidence="2">
    <location>
        <begin position="169"/>
        <end position="189"/>
    </location>
</feature>
<proteinExistence type="predicted"/>
<feature type="transmembrane region" description="Helical" evidence="2">
    <location>
        <begin position="275"/>
        <end position="299"/>
    </location>
</feature>
<dbReference type="PANTHER" id="PTHR40465">
    <property type="entry name" value="CHROMOSOME 1, WHOLE GENOME SHOTGUN SEQUENCE"/>
    <property type="match status" value="1"/>
</dbReference>
<feature type="domain" description="DUF6534" evidence="3">
    <location>
        <begin position="286"/>
        <end position="371"/>
    </location>
</feature>
<dbReference type="InterPro" id="IPR045339">
    <property type="entry name" value="DUF6534"/>
</dbReference>
<dbReference type="PANTHER" id="PTHR40465:SF1">
    <property type="entry name" value="DUF6534 DOMAIN-CONTAINING PROTEIN"/>
    <property type="match status" value="1"/>
</dbReference>
<feature type="transmembrane region" description="Helical" evidence="2">
    <location>
        <begin position="209"/>
        <end position="230"/>
    </location>
</feature>
<keyword evidence="2" id="KW-1133">Transmembrane helix</keyword>
<dbReference type="OrthoDB" id="2535105at2759"/>
<accession>M9LV49</accession>
<sequence>MPAPAPPCAQWERQTRSAVQLASAPGTPVGSRRLPSLSPWLDDALPRRFSFEGACSTIALVGRRYQIHKTALSTGPESLLVPTHSALTPPHPPPVVAPASSVIGYPRSGPPLAAPHKMADLMPKFPSMDLSLGCMYIGVMLNVWLFGFSIVQAYIYYVHFKSDKPFMRYFVLFLVVADTINAVFDQVFMYQYLVSNFGNLTYAAKSNRAFAADPVMTGIIAFSTQLFFAWRVYKLMHSKIMPAFICVGAAVSLLSAIGTTIGVEIVLFFQEFQKFQVVVILWLGFAALTDVLITGSLVFTLNKSRTGFAATDDVITKLIRMTLQTGALTTLFAIIDLILFLASTTTLHLVFNLPLAKLYVNSLLSTLNARVTIGAGAQQYTMEGSVSDNARRGISTRTKRSNVFRPGGNKQPTIIRTHASQHDVENGLAEYNSQEQFETGIHIKTIEETFEERHDVDGMGGFDSSSHNDSLPALEKSRHDHDSL</sequence>
<feature type="compositionally biased region" description="Basic and acidic residues" evidence="1">
    <location>
        <begin position="475"/>
        <end position="484"/>
    </location>
</feature>
<name>M9LV49_PSEA3</name>
<feature type="transmembrane region" description="Helical" evidence="2">
    <location>
        <begin position="242"/>
        <end position="269"/>
    </location>
</feature>
<evidence type="ECO:0000313" key="5">
    <source>
        <dbReference type="Proteomes" id="UP000011976"/>
    </source>
</evidence>
<reference evidence="5" key="1">
    <citation type="journal article" date="2013" name="Genome Announc.">
        <title>Genome sequence of the basidiomycetous yeast Pseudozyma antarctica T-34, a producer of the glycolipid biosurfactants mannosylerythritol lipids.</title>
        <authorList>
            <person name="Morita T."/>
            <person name="Koike H."/>
            <person name="Koyama Y."/>
            <person name="Hagiwara H."/>
            <person name="Ito E."/>
            <person name="Fukuoka T."/>
            <person name="Imura T."/>
            <person name="Machida M."/>
            <person name="Kitamoto D."/>
        </authorList>
    </citation>
    <scope>NUCLEOTIDE SEQUENCE [LARGE SCALE GENOMIC DNA]</scope>
    <source>
        <strain evidence="5">T-34</strain>
    </source>
</reference>
<dbReference type="STRING" id="1151754.M9LV49"/>